<accession>A0A0E4GAP7</accession>
<dbReference type="Gene3D" id="3.30.70.20">
    <property type="match status" value="1"/>
</dbReference>
<organism evidence="5 6">
    <name type="scientific">Syntrophomonas zehnderi OL-4</name>
    <dbReference type="NCBI Taxonomy" id="690567"/>
    <lineage>
        <taxon>Bacteria</taxon>
        <taxon>Bacillati</taxon>
        <taxon>Bacillota</taxon>
        <taxon>Clostridia</taxon>
        <taxon>Eubacteriales</taxon>
        <taxon>Syntrophomonadaceae</taxon>
        <taxon>Syntrophomonas</taxon>
    </lineage>
</organism>
<dbReference type="AlphaFoldDB" id="A0A0E4GAP7"/>
<keyword evidence="3" id="KW-0411">Iron-sulfur</keyword>
<evidence type="ECO:0000256" key="2">
    <source>
        <dbReference type="ARBA" id="ARBA00023004"/>
    </source>
</evidence>
<dbReference type="STRING" id="690567.713"/>
<evidence type="ECO:0000259" key="4">
    <source>
        <dbReference type="PROSITE" id="PS51379"/>
    </source>
</evidence>
<sequence>MQIAVASGKGGTGKTLISTTLMKVLNDERVVLIDADVEEPNAGLVFNQSPLTTSVVHRLVPTIDPDYCTLCGDCAAICNFNALVVIPDQVLVFNELCHSCGACVALCPQSAIRETKHPLGVIEDTLVPGCGTLSTGRLNVGEALSPPLIKACKQKAPGAPTRIIDCPPGTTCAMIEAIKGSDYCLLVTEPTPLGRHDLVLSLEALQLLNIPGGLVINRWQGNDQYLSDLSRRTGFPILARIPFSPELARSYMRGAETLEAMPELRCIMTDIIRQIKEAV</sequence>
<dbReference type="InterPro" id="IPR017896">
    <property type="entry name" value="4Fe4S_Fe-S-bd"/>
</dbReference>
<reference evidence="5 6" key="1">
    <citation type="submission" date="2015-03" db="EMBL/GenBank/DDBJ databases">
        <authorList>
            <person name="Murphy D."/>
        </authorList>
    </citation>
    <scope>NUCLEOTIDE SEQUENCE [LARGE SCALE GENOMIC DNA]</scope>
    <source>
        <strain evidence="5 6">OL-4</strain>
    </source>
</reference>
<keyword evidence="6" id="KW-1185">Reference proteome</keyword>
<dbReference type="OrthoDB" id="9778602at2"/>
<dbReference type="PANTHER" id="PTHR43063:SF1">
    <property type="entry name" value="4FE-4S CLUSTER CONTAINING PARA FAMILY ATPASE PROTEIN"/>
    <property type="match status" value="1"/>
</dbReference>
<evidence type="ECO:0000313" key="6">
    <source>
        <dbReference type="Proteomes" id="UP000045545"/>
    </source>
</evidence>
<keyword evidence="2" id="KW-0408">Iron</keyword>
<dbReference type="RefSeq" id="WP_046495859.1">
    <property type="nucleotide sequence ID" value="NZ_CGIH01000009.1"/>
</dbReference>
<dbReference type="PANTHER" id="PTHR43063">
    <property type="entry name" value="4FE-4S CLUSTER CONTAINING PARA FAMILY ATPASE PROTEIN"/>
    <property type="match status" value="1"/>
</dbReference>
<gene>
    <name evidence="5" type="ORF">713</name>
</gene>
<name>A0A0E4GAP7_9FIRM</name>
<feature type="domain" description="4Fe-4S ferredoxin-type" evidence="4">
    <location>
        <begin position="59"/>
        <end position="88"/>
    </location>
</feature>
<dbReference type="SUPFAM" id="SSF54862">
    <property type="entry name" value="4Fe-4S ferredoxins"/>
    <property type="match status" value="1"/>
</dbReference>
<proteinExistence type="predicted"/>
<dbReference type="Proteomes" id="UP000045545">
    <property type="component" value="Unassembled WGS sequence"/>
</dbReference>
<dbReference type="PROSITE" id="PS00198">
    <property type="entry name" value="4FE4S_FER_1"/>
    <property type="match status" value="1"/>
</dbReference>
<dbReference type="EMBL" id="CGIH01000009">
    <property type="protein sequence ID" value="CFX17416.1"/>
    <property type="molecule type" value="Genomic_DNA"/>
</dbReference>
<dbReference type="Gene3D" id="3.40.50.300">
    <property type="entry name" value="P-loop containing nucleotide triphosphate hydrolases"/>
    <property type="match status" value="2"/>
</dbReference>
<dbReference type="GO" id="GO:0046872">
    <property type="term" value="F:metal ion binding"/>
    <property type="evidence" value="ECO:0007669"/>
    <property type="project" value="UniProtKB-KW"/>
</dbReference>
<protein>
    <submittedName>
        <fullName evidence="5">CobQ/CobB/MinD/ParA nucleotide binding domain</fullName>
    </submittedName>
</protein>
<dbReference type="Pfam" id="PF01656">
    <property type="entry name" value="CbiA"/>
    <property type="match status" value="1"/>
</dbReference>
<feature type="domain" description="4Fe-4S ferredoxin-type" evidence="4">
    <location>
        <begin position="89"/>
        <end position="117"/>
    </location>
</feature>
<dbReference type="PROSITE" id="PS51379">
    <property type="entry name" value="4FE4S_FER_2"/>
    <property type="match status" value="2"/>
</dbReference>
<evidence type="ECO:0000256" key="1">
    <source>
        <dbReference type="ARBA" id="ARBA00022723"/>
    </source>
</evidence>
<keyword evidence="1" id="KW-0479">Metal-binding</keyword>
<evidence type="ECO:0000256" key="3">
    <source>
        <dbReference type="ARBA" id="ARBA00023014"/>
    </source>
</evidence>
<dbReference type="InterPro" id="IPR027417">
    <property type="entry name" value="P-loop_NTPase"/>
</dbReference>
<evidence type="ECO:0000313" key="5">
    <source>
        <dbReference type="EMBL" id="CFX17416.1"/>
    </source>
</evidence>
<dbReference type="SUPFAM" id="SSF52540">
    <property type="entry name" value="P-loop containing nucleoside triphosphate hydrolases"/>
    <property type="match status" value="1"/>
</dbReference>
<dbReference type="InterPro" id="IPR002586">
    <property type="entry name" value="CobQ/CobB/MinD/ParA_Nub-bd_dom"/>
</dbReference>
<dbReference type="Pfam" id="PF00037">
    <property type="entry name" value="Fer4"/>
    <property type="match status" value="1"/>
</dbReference>
<dbReference type="GO" id="GO:0051536">
    <property type="term" value="F:iron-sulfur cluster binding"/>
    <property type="evidence" value="ECO:0007669"/>
    <property type="project" value="UniProtKB-KW"/>
</dbReference>
<dbReference type="InterPro" id="IPR017900">
    <property type="entry name" value="4Fe4S_Fe_S_CS"/>
</dbReference>